<sequence>MPQSITLAHFSTAPKLGCSCLLAEKVLIARYFPMGYVIFVLTDLG</sequence>
<evidence type="ECO:0000313" key="2">
    <source>
        <dbReference type="Proteomes" id="UP000248291"/>
    </source>
</evidence>
<proteinExistence type="predicted"/>
<organism evidence="1 2">
    <name type="scientific">Pseudomonas syringae pv. actinidiae</name>
    <dbReference type="NCBI Taxonomy" id="103796"/>
    <lineage>
        <taxon>Bacteria</taxon>
        <taxon>Pseudomonadati</taxon>
        <taxon>Pseudomonadota</taxon>
        <taxon>Gammaproteobacteria</taxon>
        <taxon>Pseudomonadales</taxon>
        <taxon>Pseudomonadaceae</taxon>
        <taxon>Pseudomonas</taxon>
        <taxon>Pseudomonas syringae</taxon>
    </lineage>
</organism>
<gene>
    <name evidence="1" type="ORF">KPSA3_00849</name>
</gene>
<reference evidence="1 2" key="1">
    <citation type="submission" date="2018-04" db="EMBL/GenBank/DDBJ databases">
        <title>Draft genome sequence of Pseudomonas syringae pv. actinidiae biovar 3 strains isolated from kiwifruit in Kagawa prefecture.</title>
        <authorList>
            <person name="Tabuchi M."/>
            <person name="Saito M."/>
            <person name="Fujiwara S."/>
            <person name="Sasa N."/>
            <person name="Akimitsu K."/>
            <person name="Gomi K."/>
            <person name="Konishi-Sugita S."/>
            <person name="Hamano K."/>
            <person name="Kataoka I."/>
        </authorList>
    </citation>
    <scope>NUCLEOTIDE SEQUENCE [LARGE SCALE GENOMIC DNA]</scope>
    <source>
        <strain evidence="1 2">MAFF212211</strain>
    </source>
</reference>
<comment type="caution">
    <text evidence="1">The sequence shown here is derived from an EMBL/GenBank/DDBJ whole genome shotgun (WGS) entry which is preliminary data.</text>
</comment>
<dbReference type="Proteomes" id="UP000248291">
    <property type="component" value="Unassembled WGS sequence"/>
</dbReference>
<dbReference type="EMBL" id="BGKA01000025">
    <property type="protein sequence ID" value="GBH14933.1"/>
    <property type="molecule type" value="Genomic_DNA"/>
</dbReference>
<accession>A0AAN4Q1B2</accession>
<protein>
    <submittedName>
        <fullName evidence="1">Uncharacterized protein</fullName>
    </submittedName>
</protein>
<evidence type="ECO:0000313" key="1">
    <source>
        <dbReference type="EMBL" id="GBH14933.1"/>
    </source>
</evidence>
<name>A0AAN4Q1B2_PSESF</name>
<dbReference type="AlphaFoldDB" id="A0AAN4Q1B2"/>